<dbReference type="InterPro" id="IPR053134">
    <property type="entry name" value="RNA-dir_DNA_polymerase"/>
</dbReference>
<sequence>MVVQKLHQLDTFFNALNSMIKTSLNSDRRWPSSIWTKLRDNGQLRSYEANRIDALNWHRERILTRSPGFSDSVAYAKSSFDEPPEVELKDLPPHLEYAFLEGDDKLPVIIAKDLKDEEKAALIKVLKSHKRAIAWKLSDNSKVFDPEFCTHKIRMKRTTNQQFRVKDGPWVSPIHCVPKKGGITVVKNDDNDLIPTRLVTGWRIPIDPKDQEKTTFTCPYGTFAYRRMPFGLCNAPGTFQRCMMAIFHDMIEKTMEVFMDDFSVFGDSFSTCLSHLEKMLKRCEDTNLSLNWEKKPFYGKRKALFLEQNVKVGDEVIVLKICADQVIRRCVSGQELLTFSKLATVDPQGDTTDFPDSEDSRVRSIHMSFSSSASFWESSIQI</sequence>
<evidence type="ECO:0000313" key="2">
    <source>
        <dbReference type="EMBL" id="GJS93103.1"/>
    </source>
</evidence>
<protein>
    <submittedName>
        <fullName evidence="2">Reverse transcriptase domain-containing protein</fullName>
    </submittedName>
</protein>
<gene>
    <name evidence="2" type="ORF">Tco_0800071</name>
</gene>
<dbReference type="Gene3D" id="3.30.70.270">
    <property type="match status" value="1"/>
</dbReference>
<reference evidence="2" key="2">
    <citation type="submission" date="2022-01" db="EMBL/GenBank/DDBJ databases">
        <authorList>
            <person name="Yamashiro T."/>
            <person name="Shiraishi A."/>
            <person name="Satake H."/>
            <person name="Nakayama K."/>
        </authorList>
    </citation>
    <scope>NUCLEOTIDE SEQUENCE</scope>
</reference>
<keyword evidence="2" id="KW-0695">RNA-directed DNA polymerase</keyword>
<dbReference type="Proteomes" id="UP001151760">
    <property type="component" value="Unassembled WGS sequence"/>
</dbReference>
<feature type="domain" description="Reverse transcriptase" evidence="1">
    <location>
        <begin position="202"/>
        <end position="305"/>
    </location>
</feature>
<dbReference type="PANTHER" id="PTHR24559">
    <property type="entry name" value="TRANSPOSON TY3-I GAG-POL POLYPROTEIN"/>
    <property type="match status" value="1"/>
</dbReference>
<dbReference type="InterPro" id="IPR000477">
    <property type="entry name" value="RT_dom"/>
</dbReference>
<keyword evidence="2" id="KW-0548">Nucleotidyltransferase</keyword>
<reference evidence="2" key="1">
    <citation type="journal article" date="2022" name="Int. J. Mol. Sci.">
        <title>Draft Genome of Tanacetum Coccineum: Genomic Comparison of Closely Related Tanacetum-Family Plants.</title>
        <authorList>
            <person name="Yamashiro T."/>
            <person name="Shiraishi A."/>
            <person name="Nakayama K."/>
            <person name="Satake H."/>
        </authorList>
    </citation>
    <scope>NUCLEOTIDE SEQUENCE</scope>
</reference>
<accession>A0ABQ4ZS36</accession>
<evidence type="ECO:0000259" key="1">
    <source>
        <dbReference type="Pfam" id="PF00078"/>
    </source>
</evidence>
<dbReference type="Gene3D" id="3.10.10.10">
    <property type="entry name" value="HIV Type 1 Reverse Transcriptase, subunit A, domain 1"/>
    <property type="match status" value="1"/>
</dbReference>
<comment type="caution">
    <text evidence="2">The sequence shown here is derived from an EMBL/GenBank/DDBJ whole genome shotgun (WGS) entry which is preliminary data.</text>
</comment>
<organism evidence="2 3">
    <name type="scientific">Tanacetum coccineum</name>
    <dbReference type="NCBI Taxonomy" id="301880"/>
    <lineage>
        <taxon>Eukaryota</taxon>
        <taxon>Viridiplantae</taxon>
        <taxon>Streptophyta</taxon>
        <taxon>Embryophyta</taxon>
        <taxon>Tracheophyta</taxon>
        <taxon>Spermatophyta</taxon>
        <taxon>Magnoliopsida</taxon>
        <taxon>eudicotyledons</taxon>
        <taxon>Gunneridae</taxon>
        <taxon>Pentapetalae</taxon>
        <taxon>asterids</taxon>
        <taxon>campanulids</taxon>
        <taxon>Asterales</taxon>
        <taxon>Asteraceae</taxon>
        <taxon>Asteroideae</taxon>
        <taxon>Anthemideae</taxon>
        <taxon>Anthemidinae</taxon>
        <taxon>Tanacetum</taxon>
    </lineage>
</organism>
<dbReference type="GO" id="GO:0003964">
    <property type="term" value="F:RNA-directed DNA polymerase activity"/>
    <property type="evidence" value="ECO:0007669"/>
    <property type="project" value="UniProtKB-KW"/>
</dbReference>
<evidence type="ECO:0000313" key="3">
    <source>
        <dbReference type="Proteomes" id="UP001151760"/>
    </source>
</evidence>
<proteinExistence type="predicted"/>
<dbReference type="InterPro" id="IPR043128">
    <property type="entry name" value="Rev_trsase/Diguanyl_cyclase"/>
</dbReference>
<keyword evidence="3" id="KW-1185">Reference proteome</keyword>
<name>A0ABQ4ZS36_9ASTR</name>
<dbReference type="Pfam" id="PF00078">
    <property type="entry name" value="RVT_1"/>
    <property type="match status" value="1"/>
</dbReference>
<dbReference type="CDD" id="cd01647">
    <property type="entry name" value="RT_LTR"/>
    <property type="match status" value="1"/>
</dbReference>
<dbReference type="SUPFAM" id="SSF56672">
    <property type="entry name" value="DNA/RNA polymerases"/>
    <property type="match status" value="1"/>
</dbReference>
<dbReference type="PANTHER" id="PTHR24559:SF444">
    <property type="entry name" value="REVERSE TRANSCRIPTASE DOMAIN-CONTAINING PROTEIN"/>
    <property type="match status" value="1"/>
</dbReference>
<dbReference type="EMBL" id="BQNB010011631">
    <property type="protein sequence ID" value="GJS93103.1"/>
    <property type="molecule type" value="Genomic_DNA"/>
</dbReference>
<keyword evidence="2" id="KW-0808">Transferase</keyword>
<dbReference type="InterPro" id="IPR043502">
    <property type="entry name" value="DNA/RNA_pol_sf"/>
</dbReference>